<organism evidence="1 2">
    <name type="scientific">Dendrolimus kikuchii</name>
    <dbReference type="NCBI Taxonomy" id="765133"/>
    <lineage>
        <taxon>Eukaryota</taxon>
        <taxon>Metazoa</taxon>
        <taxon>Ecdysozoa</taxon>
        <taxon>Arthropoda</taxon>
        <taxon>Hexapoda</taxon>
        <taxon>Insecta</taxon>
        <taxon>Pterygota</taxon>
        <taxon>Neoptera</taxon>
        <taxon>Endopterygota</taxon>
        <taxon>Lepidoptera</taxon>
        <taxon>Glossata</taxon>
        <taxon>Ditrysia</taxon>
        <taxon>Bombycoidea</taxon>
        <taxon>Lasiocampidae</taxon>
        <taxon>Dendrolimus</taxon>
    </lineage>
</organism>
<proteinExistence type="predicted"/>
<gene>
    <name evidence="1" type="ORF">K1T71_014196</name>
</gene>
<evidence type="ECO:0000313" key="1">
    <source>
        <dbReference type="EMBL" id="KAJ0170268.1"/>
    </source>
</evidence>
<keyword evidence="2" id="KW-1185">Reference proteome</keyword>
<name>A0ACC1CFB1_9NEOP</name>
<dbReference type="Proteomes" id="UP000824533">
    <property type="component" value="Linkage Group LG28"/>
</dbReference>
<protein>
    <submittedName>
        <fullName evidence="1">Uncharacterized protein</fullName>
    </submittedName>
</protein>
<reference evidence="1 2" key="1">
    <citation type="journal article" date="2021" name="Front. Genet.">
        <title>Chromosome-Level Genome Assembly Reveals Significant Gene Expansion in the Toll and IMD Signaling Pathways of Dendrolimus kikuchii.</title>
        <authorList>
            <person name="Zhou J."/>
            <person name="Wu P."/>
            <person name="Xiong Z."/>
            <person name="Liu N."/>
            <person name="Zhao N."/>
            <person name="Ji M."/>
            <person name="Qiu Y."/>
            <person name="Yang B."/>
        </authorList>
    </citation>
    <scope>NUCLEOTIDE SEQUENCE [LARGE SCALE GENOMIC DNA]</scope>
    <source>
        <strain evidence="1">Ann1</strain>
    </source>
</reference>
<evidence type="ECO:0000313" key="2">
    <source>
        <dbReference type="Proteomes" id="UP000824533"/>
    </source>
</evidence>
<accession>A0ACC1CFB1</accession>
<sequence>MAAKAALAICNALLFVQIATSQCINDIPFGLFDPIMGIPDFGANWGNGLYGPSPSYGYNMGYGSGCAPTSSGGGFSVTSSSPIAPTGLTVSSENAIEGALAVAGNLPFLGTVALDGAFPSAGIGAVSYGCGNGDIGIISEGPVGVNGPIAPGYGPMGPIGPVGPVGPAAYPGMPLPYNGRGCGY</sequence>
<comment type="caution">
    <text evidence="1">The sequence shown here is derived from an EMBL/GenBank/DDBJ whole genome shotgun (WGS) entry which is preliminary data.</text>
</comment>
<dbReference type="EMBL" id="CM034414">
    <property type="protein sequence ID" value="KAJ0170268.1"/>
    <property type="molecule type" value="Genomic_DNA"/>
</dbReference>